<dbReference type="Proteomes" id="UP000001514">
    <property type="component" value="Unassembled WGS sequence"/>
</dbReference>
<dbReference type="PANTHER" id="PTHR33981">
    <property type="entry name" value="EXPRESSED PROTEIN"/>
    <property type="match status" value="1"/>
</dbReference>
<dbReference type="InParanoid" id="D8RW88"/>
<organism evidence="5">
    <name type="scientific">Selaginella moellendorffii</name>
    <name type="common">Spikemoss</name>
    <dbReference type="NCBI Taxonomy" id="88036"/>
    <lineage>
        <taxon>Eukaryota</taxon>
        <taxon>Viridiplantae</taxon>
        <taxon>Streptophyta</taxon>
        <taxon>Embryophyta</taxon>
        <taxon>Tracheophyta</taxon>
        <taxon>Lycopodiopsida</taxon>
        <taxon>Selaginellales</taxon>
        <taxon>Selaginellaceae</taxon>
        <taxon>Selaginella</taxon>
    </lineage>
</organism>
<feature type="domain" description="Hsps-like putative alpha-crystallin-like" evidence="2">
    <location>
        <begin position="386"/>
        <end position="494"/>
    </location>
</feature>
<dbReference type="STRING" id="88036.D8RW88"/>
<dbReference type="OrthoDB" id="1695413at2759"/>
<evidence type="ECO:0000313" key="5">
    <source>
        <dbReference type="Proteomes" id="UP000001514"/>
    </source>
</evidence>
<dbReference type="InterPro" id="IPR058937">
    <property type="entry name" value="ACL_Hsps-like_put"/>
</dbReference>
<evidence type="ECO:0000259" key="2">
    <source>
        <dbReference type="Pfam" id="PF26144"/>
    </source>
</evidence>
<dbReference type="Gramene" id="EFJ23627">
    <property type="protein sequence ID" value="EFJ23627"/>
    <property type="gene ID" value="SELMODRAFT_174831"/>
</dbReference>
<feature type="compositionally biased region" description="Polar residues" evidence="1">
    <location>
        <begin position="313"/>
        <end position="329"/>
    </location>
</feature>
<protein>
    <submittedName>
        <fullName evidence="4">Uncharacterized protein</fullName>
    </submittedName>
</protein>
<dbReference type="KEGG" id="smo:SELMODRAFT_174831"/>
<name>D8RW88_SELML</name>
<keyword evidence="5" id="KW-1185">Reference proteome</keyword>
<evidence type="ECO:0000313" key="4">
    <source>
        <dbReference type="EMBL" id="EFJ23627.1"/>
    </source>
</evidence>
<dbReference type="OMA" id="MNNGNRQ"/>
<evidence type="ECO:0000256" key="1">
    <source>
        <dbReference type="SAM" id="MobiDB-lite"/>
    </source>
</evidence>
<dbReference type="AlphaFoldDB" id="D8RW88"/>
<gene>
    <name evidence="4" type="ORF">SELMODRAFT_174831</name>
</gene>
<dbReference type="FunCoup" id="D8RW88">
    <property type="interactions" value="2433"/>
</dbReference>
<feature type="region of interest" description="Disordered" evidence="1">
    <location>
        <begin position="275"/>
        <end position="343"/>
    </location>
</feature>
<dbReference type="InterPro" id="IPR058354">
    <property type="entry name" value="DUF8041"/>
</dbReference>
<dbReference type="Pfam" id="PF26144">
    <property type="entry name" value="ACL_Hsps-like"/>
    <property type="match status" value="1"/>
</dbReference>
<dbReference type="eggNOG" id="ENOG502QREX">
    <property type="taxonomic scope" value="Eukaryota"/>
</dbReference>
<sequence>MVTGSLTEPLLSSFATDVPSTILSMDAGVHDDCSRQLQMQMVVEPPDINLPFSDEIPSNQWLPSKELESLDVGLAPPLGEDPSSSPLSKGRRWLRRSDTIWGAWFFFNHYFRPAIKDKCQAKLSGEGLLGGDSDKPDLRLDIFLVQHDMENMYMWAFKEKPENALGKMQLRSYMNGHSRFREPQFPFSVEKGFIRSHRMQRKHYRGLSNPQCIHGIEVVRTPNVAFVSEEDRKRWKELTGRDVNFTIPHNAEAFVDWRTVPSPDHELERLGLPLQQTKSPNGSLRKCGGGGGGPLNGTSLNLSTQLSDPGASGLSTNGTMNGNGSSVANNAKRKRKTYSPVRNNTDAESCVPIVTFSGLEELSGGSPQPSWYSSFSGVITQASGPVTGAKTIYEDDEGYLIMVSLPFTDKHRLRVSWRNTATHGVVKIHCLSTGRAPFVKRGDRTFKLTDLSPEHCPPGEFLREIDLATRIPDNAELKAYYVEAIAGLEIMVPKHMFSEEREVLVLLPGSQVGHTDS</sequence>
<dbReference type="Pfam" id="PF26145">
    <property type="entry name" value="DUF8041"/>
    <property type="match status" value="1"/>
</dbReference>
<dbReference type="PANTHER" id="PTHR33981:SF3">
    <property type="entry name" value="EXPRESSED PROTEIN"/>
    <property type="match status" value="1"/>
</dbReference>
<reference evidence="4 5" key="1">
    <citation type="journal article" date="2011" name="Science">
        <title>The Selaginella genome identifies genetic changes associated with the evolution of vascular plants.</title>
        <authorList>
            <person name="Banks J.A."/>
            <person name="Nishiyama T."/>
            <person name="Hasebe M."/>
            <person name="Bowman J.L."/>
            <person name="Gribskov M."/>
            <person name="dePamphilis C."/>
            <person name="Albert V.A."/>
            <person name="Aono N."/>
            <person name="Aoyama T."/>
            <person name="Ambrose B.A."/>
            <person name="Ashton N.W."/>
            <person name="Axtell M.J."/>
            <person name="Barker E."/>
            <person name="Barker M.S."/>
            <person name="Bennetzen J.L."/>
            <person name="Bonawitz N.D."/>
            <person name="Chapple C."/>
            <person name="Cheng C."/>
            <person name="Correa L.G."/>
            <person name="Dacre M."/>
            <person name="DeBarry J."/>
            <person name="Dreyer I."/>
            <person name="Elias M."/>
            <person name="Engstrom E.M."/>
            <person name="Estelle M."/>
            <person name="Feng L."/>
            <person name="Finet C."/>
            <person name="Floyd S.K."/>
            <person name="Frommer W.B."/>
            <person name="Fujita T."/>
            <person name="Gramzow L."/>
            <person name="Gutensohn M."/>
            <person name="Harholt J."/>
            <person name="Hattori M."/>
            <person name="Heyl A."/>
            <person name="Hirai T."/>
            <person name="Hiwatashi Y."/>
            <person name="Ishikawa M."/>
            <person name="Iwata M."/>
            <person name="Karol K.G."/>
            <person name="Koehler B."/>
            <person name="Kolukisaoglu U."/>
            <person name="Kubo M."/>
            <person name="Kurata T."/>
            <person name="Lalonde S."/>
            <person name="Li K."/>
            <person name="Li Y."/>
            <person name="Litt A."/>
            <person name="Lyons E."/>
            <person name="Manning G."/>
            <person name="Maruyama T."/>
            <person name="Michael T.P."/>
            <person name="Mikami K."/>
            <person name="Miyazaki S."/>
            <person name="Morinaga S."/>
            <person name="Murata T."/>
            <person name="Mueller-Roeber B."/>
            <person name="Nelson D.R."/>
            <person name="Obara M."/>
            <person name="Oguri Y."/>
            <person name="Olmstead R.G."/>
            <person name="Onodera N."/>
            <person name="Petersen B.L."/>
            <person name="Pils B."/>
            <person name="Prigge M."/>
            <person name="Rensing S.A."/>
            <person name="Riano-Pachon D.M."/>
            <person name="Roberts A.W."/>
            <person name="Sato Y."/>
            <person name="Scheller H.V."/>
            <person name="Schulz B."/>
            <person name="Schulz C."/>
            <person name="Shakirov E.V."/>
            <person name="Shibagaki N."/>
            <person name="Shinohara N."/>
            <person name="Shippen D.E."/>
            <person name="Soerensen I."/>
            <person name="Sotooka R."/>
            <person name="Sugimoto N."/>
            <person name="Sugita M."/>
            <person name="Sumikawa N."/>
            <person name="Tanurdzic M."/>
            <person name="Theissen G."/>
            <person name="Ulvskov P."/>
            <person name="Wakazuki S."/>
            <person name="Weng J.K."/>
            <person name="Willats W.W."/>
            <person name="Wipf D."/>
            <person name="Wolf P.G."/>
            <person name="Yang L."/>
            <person name="Zimmer A.D."/>
            <person name="Zhu Q."/>
            <person name="Mitros T."/>
            <person name="Hellsten U."/>
            <person name="Loque D."/>
            <person name="Otillar R."/>
            <person name="Salamov A."/>
            <person name="Schmutz J."/>
            <person name="Shapiro H."/>
            <person name="Lindquist E."/>
            <person name="Lucas S."/>
            <person name="Rokhsar D."/>
            <person name="Grigoriev I.V."/>
        </authorList>
    </citation>
    <scope>NUCLEOTIDE SEQUENCE [LARGE SCALE GENOMIC DNA]</scope>
</reference>
<proteinExistence type="predicted"/>
<dbReference type="EMBL" id="GL377592">
    <property type="protein sequence ID" value="EFJ23627.1"/>
    <property type="molecule type" value="Genomic_DNA"/>
</dbReference>
<evidence type="ECO:0000259" key="3">
    <source>
        <dbReference type="Pfam" id="PF26145"/>
    </source>
</evidence>
<feature type="domain" description="DUF8041" evidence="3">
    <location>
        <begin position="95"/>
        <end position="258"/>
    </location>
</feature>
<dbReference type="HOGENOM" id="CLU_038022_0_0_1"/>
<accession>D8RW88</accession>